<evidence type="ECO:0000256" key="9">
    <source>
        <dbReference type="ARBA" id="ARBA00023209"/>
    </source>
</evidence>
<dbReference type="AlphaFoldDB" id="A0A841HGK1"/>
<evidence type="ECO:0000256" key="2">
    <source>
        <dbReference type="ARBA" id="ARBA00010441"/>
    </source>
</evidence>
<dbReference type="EMBL" id="JACHHZ010000001">
    <property type="protein sequence ID" value="MBB6091428.1"/>
    <property type="molecule type" value="Genomic_DNA"/>
</dbReference>
<keyword evidence="4 11" id="KW-0808">Transferase</keyword>
<accession>A0A841HGK1</accession>
<evidence type="ECO:0000256" key="4">
    <source>
        <dbReference type="ARBA" id="ARBA00022679"/>
    </source>
</evidence>
<dbReference type="InterPro" id="IPR048254">
    <property type="entry name" value="CDP_ALCOHOL_P_TRANSF_CS"/>
</dbReference>
<evidence type="ECO:0000256" key="12">
    <source>
        <dbReference type="SAM" id="Phobius"/>
    </source>
</evidence>
<dbReference type="Proteomes" id="UP000588068">
    <property type="component" value="Unassembled WGS sequence"/>
</dbReference>
<dbReference type="InterPro" id="IPR000462">
    <property type="entry name" value="CDP-OH_P_trans"/>
</dbReference>
<comment type="caution">
    <text evidence="13">The sequence shown here is derived from an EMBL/GenBank/DDBJ whole genome shotgun (WGS) entry which is preliminary data.</text>
</comment>
<evidence type="ECO:0000313" key="14">
    <source>
        <dbReference type="Proteomes" id="UP000588068"/>
    </source>
</evidence>
<dbReference type="GO" id="GO:0003882">
    <property type="term" value="F:CDP-diacylglycerol-serine O-phosphatidyltransferase activity"/>
    <property type="evidence" value="ECO:0007669"/>
    <property type="project" value="UniProtKB-EC"/>
</dbReference>
<evidence type="ECO:0000256" key="1">
    <source>
        <dbReference type="ARBA" id="ARBA00004141"/>
    </source>
</evidence>
<evidence type="ECO:0000256" key="5">
    <source>
        <dbReference type="ARBA" id="ARBA00022692"/>
    </source>
</evidence>
<keyword evidence="10" id="KW-1208">Phospholipid metabolism</keyword>
<comment type="subcellular location">
    <subcellularLocation>
        <location evidence="1">Membrane</location>
        <topology evidence="1">Multi-pass membrane protein</topology>
    </subcellularLocation>
</comment>
<reference evidence="13 14" key="1">
    <citation type="submission" date="2020-08" db="EMBL/GenBank/DDBJ databases">
        <title>Genomic Encyclopedia of Type Strains, Phase IV (KMG-IV): sequencing the most valuable type-strain genomes for metagenomic binning, comparative biology and taxonomic classification.</title>
        <authorList>
            <person name="Goeker M."/>
        </authorList>
    </citation>
    <scope>NUCLEOTIDE SEQUENCE [LARGE SCALE GENOMIC DNA]</scope>
    <source>
        <strain evidence="13 14">DSM 26723</strain>
    </source>
</reference>
<comment type="similarity">
    <text evidence="2 11">Belongs to the CDP-alcohol phosphatidyltransferase class-I family.</text>
</comment>
<feature type="transmembrane region" description="Helical" evidence="12">
    <location>
        <begin position="180"/>
        <end position="200"/>
    </location>
</feature>
<dbReference type="Pfam" id="PF01066">
    <property type="entry name" value="CDP-OH_P_transf"/>
    <property type="match status" value="1"/>
</dbReference>
<feature type="transmembrane region" description="Helical" evidence="12">
    <location>
        <begin position="148"/>
        <end position="168"/>
    </location>
</feature>
<feature type="transmembrane region" description="Helical" evidence="12">
    <location>
        <begin position="118"/>
        <end position="136"/>
    </location>
</feature>
<dbReference type="InterPro" id="IPR043130">
    <property type="entry name" value="CDP-OH_PTrfase_TM_dom"/>
</dbReference>
<evidence type="ECO:0000256" key="11">
    <source>
        <dbReference type="RuleBase" id="RU003750"/>
    </source>
</evidence>
<dbReference type="GO" id="GO:0008654">
    <property type="term" value="P:phospholipid biosynthetic process"/>
    <property type="evidence" value="ECO:0007669"/>
    <property type="project" value="UniProtKB-KW"/>
</dbReference>
<evidence type="ECO:0000256" key="6">
    <source>
        <dbReference type="ARBA" id="ARBA00022989"/>
    </source>
</evidence>
<keyword evidence="14" id="KW-1185">Reference proteome</keyword>
<feature type="transmembrane region" description="Helical" evidence="12">
    <location>
        <begin position="49"/>
        <end position="66"/>
    </location>
</feature>
<dbReference type="PROSITE" id="PS00379">
    <property type="entry name" value="CDP_ALCOHOL_P_TRANSF"/>
    <property type="match status" value="1"/>
</dbReference>
<dbReference type="GO" id="GO:0016020">
    <property type="term" value="C:membrane"/>
    <property type="evidence" value="ECO:0007669"/>
    <property type="project" value="UniProtKB-SubCell"/>
</dbReference>
<feature type="transmembrane region" description="Helical" evidence="12">
    <location>
        <begin position="87"/>
        <end position="106"/>
    </location>
</feature>
<protein>
    <submittedName>
        <fullName evidence="13">CDP-diacylglycerol--serine O-phosphatidyltransferase</fullName>
        <ecNumber evidence="13">2.7.8.8</ecNumber>
    </submittedName>
</protein>
<keyword evidence="9" id="KW-0594">Phospholipid biosynthesis</keyword>
<evidence type="ECO:0000256" key="7">
    <source>
        <dbReference type="ARBA" id="ARBA00023098"/>
    </source>
</evidence>
<keyword evidence="6 12" id="KW-1133">Transmembrane helix</keyword>
<dbReference type="EC" id="2.7.8.8" evidence="13"/>
<keyword evidence="8 12" id="KW-0472">Membrane</keyword>
<dbReference type="PANTHER" id="PTHR14269">
    <property type="entry name" value="CDP-DIACYLGLYCEROL--GLYCEROL-3-PHOSPHATE 3-PHOSPHATIDYLTRANSFERASE-RELATED"/>
    <property type="match status" value="1"/>
</dbReference>
<organism evidence="13 14">
    <name type="scientific">Povalibacter uvarum</name>
    <dbReference type="NCBI Taxonomy" id="732238"/>
    <lineage>
        <taxon>Bacteria</taxon>
        <taxon>Pseudomonadati</taxon>
        <taxon>Pseudomonadota</taxon>
        <taxon>Gammaproteobacteria</taxon>
        <taxon>Steroidobacterales</taxon>
        <taxon>Steroidobacteraceae</taxon>
        <taxon>Povalibacter</taxon>
    </lineage>
</organism>
<keyword evidence="5 12" id="KW-0812">Transmembrane</keyword>
<evidence type="ECO:0000313" key="13">
    <source>
        <dbReference type="EMBL" id="MBB6091428.1"/>
    </source>
</evidence>
<dbReference type="PANTHER" id="PTHR14269:SF61">
    <property type="entry name" value="CDP-DIACYLGLYCEROL--SERINE O-PHOSPHATIDYLTRANSFERASE"/>
    <property type="match status" value="1"/>
</dbReference>
<name>A0A841HGK1_9GAMM</name>
<evidence type="ECO:0000256" key="3">
    <source>
        <dbReference type="ARBA" id="ARBA00022516"/>
    </source>
</evidence>
<evidence type="ECO:0000256" key="8">
    <source>
        <dbReference type="ARBA" id="ARBA00023136"/>
    </source>
</evidence>
<evidence type="ECO:0000256" key="10">
    <source>
        <dbReference type="ARBA" id="ARBA00023264"/>
    </source>
</evidence>
<keyword evidence="7" id="KW-0443">Lipid metabolism</keyword>
<dbReference type="Gene3D" id="1.20.120.1760">
    <property type="match status" value="1"/>
</dbReference>
<gene>
    <name evidence="13" type="ORF">HNQ60_000274</name>
</gene>
<keyword evidence="3" id="KW-0444">Lipid biosynthesis</keyword>
<dbReference type="RefSeq" id="WP_221303960.1">
    <property type="nucleotide sequence ID" value="NZ_JACHHZ010000001.1"/>
</dbReference>
<dbReference type="InterPro" id="IPR050324">
    <property type="entry name" value="CDP-alcohol_PTase-I"/>
</dbReference>
<feature type="transmembrane region" description="Helical" evidence="12">
    <location>
        <begin position="23"/>
        <end position="43"/>
    </location>
</feature>
<proteinExistence type="inferred from homology"/>
<sequence length="264" mass="29112">MSADSESEMQQDNAQEARPGRGVYWLPNLLTTGTLFGGFYAIVAAIDGNFGRAATAVFIAMVFDGLDGRVARWTKTQSDFGKEYDSLCDMVAFGLAPAIFVYQWGIERIADYGQFWTRFGWLAAFFYAVAAGLRLARFNSRAAVADKRYFEGLPSPSAAATVAGFIWLVSEIEVTGLPRLVLAFTVSIIAGALMVSKFAYWSGKELNVRGRIPWMYMLVIPLIYVLVSLAPLSLFVAFGTYALSGPGVWLWVKMTKKKRPVENA</sequence>